<dbReference type="CDD" id="cd11304">
    <property type="entry name" value="Cadherin_repeat"/>
    <property type="match status" value="7"/>
</dbReference>
<feature type="compositionally biased region" description="Polar residues" evidence="12">
    <location>
        <begin position="1016"/>
        <end position="1025"/>
    </location>
</feature>
<organism evidence="15 16">
    <name type="scientific">Coilia grayii</name>
    <name type="common">Gray's grenadier anchovy</name>
    <dbReference type="NCBI Taxonomy" id="363190"/>
    <lineage>
        <taxon>Eukaryota</taxon>
        <taxon>Metazoa</taxon>
        <taxon>Chordata</taxon>
        <taxon>Craniata</taxon>
        <taxon>Vertebrata</taxon>
        <taxon>Euteleostomi</taxon>
        <taxon>Actinopterygii</taxon>
        <taxon>Neopterygii</taxon>
        <taxon>Teleostei</taxon>
        <taxon>Clupei</taxon>
        <taxon>Clupeiformes</taxon>
        <taxon>Clupeoidei</taxon>
        <taxon>Engraulidae</taxon>
        <taxon>Coilinae</taxon>
        <taxon>Coilia</taxon>
    </lineage>
</organism>
<keyword evidence="8 13" id="KW-1133">Transmembrane helix</keyword>
<evidence type="ECO:0000256" key="7">
    <source>
        <dbReference type="ARBA" id="ARBA00022889"/>
    </source>
</evidence>
<feature type="compositionally biased region" description="Polar residues" evidence="12">
    <location>
        <begin position="1072"/>
        <end position="1090"/>
    </location>
</feature>
<dbReference type="InterPro" id="IPR015919">
    <property type="entry name" value="Cadherin-like_sf"/>
</dbReference>
<feature type="domain" description="Cadherin" evidence="14">
    <location>
        <begin position="367"/>
        <end position="477"/>
    </location>
</feature>
<evidence type="ECO:0000256" key="5">
    <source>
        <dbReference type="ARBA" id="ARBA00022737"/>
    </source>
</evidence>
<evidence type="ECO:0000256" key="8">
    <source>
        <dbReference type="ARBA" id="ARBA00022989"/>
    </source>
</evidence>
<evidence type="ECO:0000256" key="13">
    <source>
        <dbReference type="SAM" id="Phobius"/>
    </source>
</evidence>
<evidence type="ECO:0000256" key="10">
    <source>
        <dbReference type="ARBA" id="ARBA00023180"/>
    </source>
</evidence>
<dbReference type="PROSITE" id="PS00232">
    <property type="entry name" value="CADHERIN_1"/>
    <property type="match status" value="3"/>
</dbReference>
<evidence type="ECO:0000259" key="14">
    <source>
        <dbReference type="PROSITE" id="PS50268"/>
    </source>
</evidence>
<evidence type="ECO:0000256" key="6">
    <source>
        <dbReference type="ARBA" id="ARBA00022837"/>
    </source>
</evidence>
<feature type="domain" description="Cadherin" evidence="14">
    <location>
        <begin position="26"/>
        <end position="138"/>
    </location>
</feature>
<gene>
    <name evidence="15" type="ORF">ACEWY4_027119</name>
</gene>
<dbReference type="AlphaFoldDB" id="A0ABD1IRI4"/>
<feature type="domain" description="Cadherin" evidence="14">
    <location>
        <begin position="589"/>
        <end position="704"/>
    </location>
</feature>
<dbReference type="GO" id="GO:0005509">
    <property type="term" value="F:calcium ion binding"/>
    <property type="evidence" value="ECO:0007669"/>
    <property type="project" value="UniProtKB-UniRule"/>
</dbReference>
<dbReference type="GO" id="GO:0005886">
    <property type="term" value="C:plasma membrane"/>
    <property type="evidence" value="ECO:0007669"/>
    <property type="project" value="UniProtKB-SubCell"/>
</dbReference>
<dbReference type="Pfam" id="PF00028">
    <property type="entry name" value="Cadherin"/>
    <property type="match status" value="5"/>
</dbReference>
<feature type="domain" description="Cadherin" evidence="14">
    <location>
        <begin position="478"/>
        <end position="589"/>
    </location>
</feature>
<feature type="region of interest" description="Disordered" evidence="12">
    <location>
        <begin position="1008"/>
        <end position="1033"/>
    </location>
</feature>
<evidence type="ECO:0000313" key="16">
    <source>
        <dbReference type="Proteomes" id="UP001591681"/>
    </source>
</evidence>
<keyword evidence="2" id="KW-1003">Cell membrane</keyword>
<evidence type="ECO:0000256" key="11">
    <source>
        <dbReference type="PROSITE-ProRule" id="PRU00043"/>
    </source>
</evidence>
<dbReference type="Proteomes" id="UP001591681">
    <property type="component" value="Unassembled WGS sequence"/>
</dbReference>
<dbReference type="InterPro" id="IPR020894">
    <property type="entry name" value="Cadherin_CS"/>
</dbReference>
<keyword evidence="10" id="KW-0325">Glycoprotein</keyword>
<evidence type="ECO:0000256" key="12">
    <source>
        <dbReference type="SAM" id="MobiDB-lite"/>
    </source>
</evidence>
<dbReference type="PANTHER" id="PTHR24028">
    <property type="entry name" value="CADHERIN-87A"/>
    <property type="match status" value="1"/>
</dbReference>
<evidence type="ECO:0000256" key="3">
    <source>
        <dbReference type="ARBA" id="ARBA00022692"/>
    </source>
</evidence>
<dbReference type="PANTHER" id="PTHR24028:SF314">
    <property type="entry name" value="CADHERIN-RELATED FAMILY MEMBER 2"/>
    <property type="match status" value="1"/>
</dbReference>
<evidence type="ECO:0000256" key="9">
    <source>
        <dbReference type="ARBA" id="ARBA00023136"/>
    </source>
</evidence>
<dbReference type="SMART" id="SM00112">
    <property type="entry name" value="CA"/>
    <property type="match status" value="7"/>
</dbReference>
<dbReference type="PRINTS" id="PR00205">
    <property type="entry name" value="CADHERIN"/>
</dbReference>
<dbReference type="FunFam" id="2.60.40.60:FF:000020">
    <property type="entry name" value="Dachsous cadherin-related 1b"/>
    <property type="match status" value="1"/>
</dbReference>
<proteinExistence type="predicted"/>
<evidence type="ECO:0000256" key="1">
    <source>
        <dbReference type="ARBA" id="ARBA00004251"/>
    </source>
</evidence>
<evidence type="ECO:0000256" key="4">
    <source>
        <dbReference type="ARBA" id="ARBA00022729"/>
    </source>
</evidence>
<keyword evidence="7" id="KW-0130">Cell adhesion</keyword>
<evidence type="ECO:0000256" key="2">
    <source>
        <dbReference type="ARBA" id="ARBA00022475"/>
    </source>
</evidence>
<comment type="subcellular location">
    <subcellularLocation>
        <location evidence="1">Cell membrane</location>
        <topology evidence="1">Single-pass type I membrane protein</topology>
    </subcellularLocation>
</comment>
<evidence type="ECO:0000313" key="15">
    <source>
        <dbReference type="EMBL" id="KAL2077615.1"/>
    </source>
</evidence>
<keyword evidence="4" id="KW-0732">Signal</keyword>
<feature type="domain" description="Cadherin" evidence="14">
    <location>
        <begin position="261"/>
        <end position="366"/>
    </location>
</feature>
<sequence length="1090" mass="120036">MNYVQSSWVFVLITVEDIPDLDPQFTNLPNSARVEEGTPVATSVFRVNARDPDMGVNSPIEYSIKSASVNGLFQISPDSGVISVLSELDREQHLDNDGVITLQIEAKETKMNVDGINAAATSEIQITIGDKNDEKPTFYDCTDSCVLQSVFNGNIDEHSAVGLPVLGLHITVEDKDKGENSTFDLSLDGPDKDAFSVVPNRAVSRANVQVHMKSPTDVDFEEKESMTVTIIAVDSKDNTFSSSATVNIAINDVNDNSPRFEKETYNLEVAEHSPEGTPILRITATDPDREDAGNIVYKLLPESMYKYFTVDPNTGEVKVGEDGALLDREGRSFYPATLQAKDKANNTGTAILEITLTDINDKRPRMARPTYKEFVEEGPGVKFEVEIQAFDDDEPDTPNSEIVYAIVPGPFSDNFTIDANTGLLKMNGFLDREAIDPELNGLIELNVTAFDKGEPPLGTWAIVEITVQDINDNKPHFQRKEYNFTVKEREQGAYINSVLAKDSDQTETNNRISFSIRGGGDSSFSVRSFLAPDDMGYWGNISVDQDIELDYETRKSYSFTVEAVDTDRNSDEARVNVTVLDVNDETPTLKAGIVIVVKENTTIEGGVIGKIVGKDEDTKHELEYELVSSECPCFKDGVCKEEWFLVEPTGDVKINPEYDIDYEACHEVILHVKVTDILTEVGKNSSEGEVTVKIEDINDNAPKFIPVQPNFVVLAESTTKGTSVAKVSATDYDSGENALMTFKVLAVKFIHNNNQTEDPGIIFIVEDQTQTSRNCSGTINSLQSLERNWKGQYVITVEVEDNGGLSSTSEVVVFTVDQSFRVSLLFTSTVEAFNANQETIKWALESATGTTVHIMSIEGNPAQRAQKKITVVAYFIYPNGTALSHGTVLNMVNGNPNTEFRDVLFANGLSGVHTVIDETAKEVDMELYISLAVVGTLMILVIVLTTLLVFMRRNYQRKLKASKAMNSATMAIEDNQKSGPVVPGTNKYTMEGANPVLNLNIDTATDLGFDEDNSNGDRSSINSLDDNIDMNMSDRDTMPMMVIEEEDEDEQHYYEPTSMEAVLAGRGRKKGGSNSPSLTFDNPALSTTDL</sequence>
<keyword evidence="16" id="KW-1185">Reference proteome</keyword>
<dbReference type="EMBL" id="JBHFQA010000024">
    <property type="protein sequence ID" value="KAL2077615.1"/>
    <property type="molecule type" value="Genomic_DNA"/>
</dbReference>
<reference evidence="15 16" key="1">
    <citation type="submission" date="2024-09" db="EMBL/GenBank/DDBJ databases">
        <title>A chromosome-level genome assembly of Gray's grenadier anchovy, Coilia grayii.</title>
        <authorList>
            <person name="Fu Z."/>
        </authorList>
    </citation>
    <scope>NUCLEOTIDE SEQUENCE [LARGE SCALE GENOMIC DNA]</scope>
    <source>
        <strain evidence="15">G4</strain>
        <tissue evidence="15">Muscle</tissue>
    </source>
</reference>
<dbReference type="FunFam" id="2.60.40.60:FF:000168">
    <property type="entry name" value="Cadherin-related family member 2"/>
    <property type="match status" value="1"/>
</dbReference>
<keyword evidence="3 13" id="KW-0812">Transmembrane</keyword>
<dbReference type="InterPro" id="IPR050174">
    <property type="entry name" value="Protocadherin/Cadherin-CA"/>
</dbReference>
<dbReference type="GO" id="GO:0009653">
    <property type="term" value="P:anatomical structure morphogenesis"/>
    <property type="evidence" value="ECO:0007669"/>
    <property type="project" value="UniProtKB-ARBA"/>
</dbReference>
<feature type="transmembrane region" description="Helical" evidence="13">
    <location>
        <begin position="927"/>
        <end position="950"/>
    </location>
</feature>
<accession>A0ABD1IRI4</accession>
<dbReference type="SUPFAM" id="SSF49313">
    <property type="entry name" value="Cadherin-like"/>
    <property type="match status" value="7"/>
</dbReference>
<feature type="domain" description="Cadherin" evidence="14">
    <location>
        <begin position="706"/>
        <end position="826"/>
    </location>
</feature>
<protein>
    <recommendedName>
        <fullName evidence="14">Cadherin domain-containing protein</fullName>
    </recommendedName>
</protein>
<dbReference type="PROSITE" id="PS50268">
    <property type="entry name" value="CADHERIN_2"/>
    <property type="match status" value="7"/>
</dbReference>
<dbReference type="FunFam" id="2.60.40.60:FF:000098">
    <property type="entry name" value="cadherin-23 isoform X1"/>
    <property type="match status" value="1"/>
</dbReference>
<name>A0ABD1IRI4_9TELE</name>
<dbReference type="GO" id="GO:0007155">
    <property type="term" value="P:cell adhesion"/>
    <property type="evidence" value="ECO:0007669"/>
    <property type="project" value="UniProtKB-KW"/>
</dbReference>
<comment type="caution">
    <text evidence="15">The sequence shown here is derived from an EMBL/GenBank/DDBJ whole genome shotgun (WGS) entry which is preliminary data.</text>
</comment>
<keyword evidence="6 11" id="KW-0106">Calcium</keyword>
<feature type="region of interest" description="Disordered" evidence="12">
    <location>
        <begin position="1064"/>
        <end position="1090"/>
    </location>
</feature>
<dbReference type="InterPro" id="IPR002126">
    <property type="entry name" value="Cadherin-like_dom"/>
</dbReference>
<feature type="domain" description="Cadherin" evidence="14">
    <location>
        <begin position="147"/>
        <end position="260"/>
    </location>
</feature>
<dbReference type="Gene3D" id="2.60.40.60">
    <property type="entry name" value="Cadherins"/>
    <property type="match status" value="7"/>
</dbReference>
<keyword evidence="9 13" id="KW-0472">Membrane</keyword>
<keyword evidence="5" id="KW-0677">Repeat</keyword>